<dbReference type="Pfam" id="PF00702">
    <property type="entry name" value="Hydrolase"/>
    <property type="match status" value="1"/>
</dbReference>
<dbReference type="Proteomes" id="UP000824225">
    <property type="component" value="Unassembled WGS sequence"/>
</dbReference>
<dbReference type="EMBL" id="DXAN01000005">
    <property type="protein sequence ID" value="HJA08128.1"/>
    <property type="molecule type" value="Genomic_DNA"/>
</dbReference>
<protein>
    <submittedName>
        <fullName evidence="1">ATPase P</fullName>
    </submittedName>
</protein>
<dbReference type="InterPro" id="IPR036412">
    <property type="entry name" value="HAD-like_sf"/>
</dbReference>
<organism evidence="1 2">
    <name type="scientific">Candidatus Mailhella merdigallinarum</name>
    <dbReference type="NCBI Taxonomy" id="2838658"/>
    <lineage>
        <taxon>Bacteria</taxon>
        <taxon>Pseudomonadati</taxon>
        <taxon>Thermodesulfobacteriota</taxon>
        <taxon>Desulfovibrionia</taxon>
        <taxon>Desulfovibrionales</taxon>
        <taxon>Desulfovibrionaceae</taxon>
        <taxon>Mailhella</taxon>
    </lineage>
</organism>
<evidence type="ECO:0000313" key="2">
    <source>
        <dbReference type="Proteomes" id="UP000824225"/>
    </source>
</evidence>
<dbReference type="Gene3D" id="3.40.50.1000">
    <property type="entry name" value="HAD superfamily/HAD-like"/>
    <property type="match status" value="1"/>
</dbReference>
<dbReference type="InterPro" id="IPR023214">
    <property type="entry name" value="HAD_sf"/>
</dbReference>
<gene>
    <name evidence="1" type="ORF">H9962_02885</name>
</gene>
<evidence type="ECO:0000313" key="1">
    <source>
        <dbReference type="EMBL" id="HJA08128.1"/>
    </source>
</evidence>
<dbReference type="SUPFAM" id="SSF56784">
    <property type="entry name" value="HAD-like"/>
    <property type="match status" value="1"/>
</dbReference>
<comment type="caution">
    <text evidence="1">The sequence shown here is derived from an EMBL/GenBank/DDBJ whole genome shotgun (WGS) entry which is preliminary data.</text>
</comment>
<proteinExistence type="predicted"/>
<reference evidence="1" key="1">
    <citation type="journal article" date="2021" name="PeerJ">
        <title>Extensive microbial diversity within the chicken gut microbiome revealed by metagenomics and culture.</title>
        <authorList>
            <person name="Gilroy R."/>
            <person name="Ravi A."/>
            <person name="Getino M."/>
            <person name="Pursley I."/>
            <person name="Horton D.L."/>
            <person name="Alikhan N.F."/>
            <person name="Baker D."/>
            <person name="Gharbi K."/>
            <person name="Hall N."/>
            <person name="Watson M."/>
            <person name="Adriaenssens E.M."/>
            <person name="Foster-Nyarko E."/>
            <person name="Jarju S."/>
            <person name="Secka A."/>
            <person name="Antonio M."/>
            <person name="Oren A."/>
            <person name="Chaudhuri R.R."/>
            <person name="La Ragione R."/>
            <person name="Hildebrand F."/>
            <person name="Pallen M.J."/>
        </authorList>
    </citation>
    <scope>NUCLEOTIDE SEQUENCE</scope>
    <source>
        <strain evidence="1">CHK186-16707</strain>
    </source>
</reference>
<reference evidence="1" key="2">
    <citation type="submission" date="2021-04" db="EMBL/GenBank/DDBJ databases">
        <authorList>
            <person name="Gilroy R."/>
        </authorList>
    </citation>
    <scope>NUCLEOTIDE SEQUENCE</scope>
    <source>
        <strain evidence="1">CHK186-16707</strain>
    </source>
</reference>
<accession>A0A9D2HBJ4</accession>
<dbReference type="AlphaFoldDB" id="A0A9D2HBJ4"/>
<sequence>MSLAPSGRAPLHLRHLVLDYNGTLACRGRLLPGVVERLRALGELVAVHVITLDTFGSARAELAGELAAGNGVSLDVVDGCAGGEAEAKLALLQSLGPDRCCAVGNGANDGLMLEAAALSICVMGREGCAVDTLRRAHICVADIGDALDLLLYPESCAATLRR</sequence>
<name>A0A9D2HBJ4_9BACT</name>